<proteinExistence type="predicted"/>
<sequence length="36" mass="4174">MLLTVLPTMWQAYPASFKCLLPSKLRPHALALRHLR</sequence>
<comment type="caution">
    <text evidence="1">The sequence shown here is derived from an EMBL/GenBank/DDBJ whole genome shotgun (WGS) entry which is preliminary data.</text>
</comment>
<reference evidence="1 2" key="1">
    <citation type="submission" date="2023-07" db="EMBL/GenBank/DDBJ databases">
        <authorList>
            <person name="Peeters C."/>
        </authorList>
    </citation>
    <scope>NUCLEOTIDE SEQUENCE [LARGE SCALE GENOMIC DNA]</scope>
    <source>
        <strain evidence="1 2">LMG 18091</strain>
    </source>
</reference>
<dbReference type="AlphaFoldDB" id="A0AAD2APS3"/>
<keyword evidence="2" id="KW-1185">Reference proteome</keyword>
<protein>
    <submittedName>
        <fullName evidence="1">Uncharacterized protein</fullName>
    </submittedName>
</protein>
<name>A0AAD2APS3_9RALS</name>
<accession>A0AAD2APS3</accession>
<evidence type="ECO:0000313" key="2">
    <source>
        <dbReference type="Proteomes" id="UP001189915"/>
    </source>
</evidence>
<organism evidence="1 2">
    <name type="scientific">Ralstonia wenshanensis</name>
    <dbReference type="NCBI Taxonomy" id="2842456"/>
    <lineage>
        <taxon>Bacteria</taxon>
        <taxon>Pseudomonadati</taxon>
        <taxon>Pseudomonadota</taxon>
        <taxon>Betaproteobacteria</taxon>
        <taxon>Burkholderiales</taxon>
        <taxon>Burkholderiaceae</taxon>
        <taxon>Ralstonia</taxon>
    </lineage>
</organism>
<gene>
    <name evidence="1" type="ORF">LMG18091_00569</name>
</gene>
<dbReference type="EMBL" id="CATWAF010000001">
    <property type="protein sequence ID" value="CAJ0686358.1"/>
    <property type="molecule type" value="Genomic_DNA"/>
</dbReference>
<dbReference type="Proteomes" id="UP001189915">
    <property type="component" value="Unassembled WGS sequence"/>
</dbReference>
<evidence type="ECO:0000313" key="1">
    <source>
        <dbReference type="EMBL" id="CAJ0686358.1"/>
    </source>
</evidence>